<dbReference type="InterPro" id="IPR019734">
    <property type="entry name" value="TPR_rpt"/>
</dbReference>
<evidence type="ECO:0000313" key="7">
    <source>
        <dbReference type="Proteomes" id="UP000623419"/>
    </source>
</evidence>
<evidence type="ECO:0000256" key="1">
    <source>
        <dbReference type="ARBA" id="ARBA00023125"/>
    </source>
</evidence>
<dbReference type="Gene3D" id="1.10.10.10">
    <property type="entry name" value="Winged helix-like DNA-binding domain superfamily/Winged helix DNA-binding domain"/>
    <property type="match status" value="1"/>
</dbReference>
<dbReference type="SUPFAM" id="SSF46894">
    <property type="entry name" value="C-terminal effector domain of the bipartite response regulators"/>
    <property type="match status" value="1"/>
</dbReference>
<dbReference type="InterPro" id="IPR016032">
    <property type="entry name" value="Sig_transdc_resp-reg_C-effctor"/>
</dbReference>
<dbReference type="PANTHER" id="PTHR47691:SF3">
    <property type="entry name" value="HTH-TYPE TRANSCRIPTIONAL REGULATOR RV0890C-RELATED"/>
    <property type="match status" value="1"/>
</dbReference>
<evidence type="ECO:0000259" key="5">
    <source>
        <dbReference type="PROSITE" id="PS51755"/>
    </source>
</evidence>
<dbReference type="CDD" id="cd00383">
    <property type="entry name" value="trans_reg_C"/>
    <property type="match status" value="1"/>
</dbReference>
<feature type="region of interest" description="Disordered" evidence="3">
    <location>
        <begin position="124"/>
        <end position="163"/>
    </location>
</feature>
<feature type="DNA-binding region" description="OmpR/PhoB-type" evidence="2">
    <location>
        <begin position="19"/>
        <end position="117"/>
    </location>
</feature>
<reference evidence="7" key="1">
    <citation type="journal article" date="2019" name="Int. J. Syst. Evol. Microbiol.">
        <title>The Global Catalogue of Microorganisms (GCM) 10K type strain sequencing project: providing services to taxonomists for standard genome sequencing and annotation.</title>
        <authorList>
            <consortium name="The Broad Institute Genomics Platform"/>
            <consortium name="The Broad Institute Genome Sequencing Center for Infectious Disease"/>
            <person name="Wu L."/>
            <person name="Ma J."/>
        </authorList>
    </citation>
    <scope>NUCLEOTIDE SEQUENCE [LARGE SCALE GENOMIC DNA]</scope>
    <source>
        <strain evidence="7">CGMCC 1.15905</strain>
    </source>
</reference>
<feature type="compositionally biased region" description="Basic and acidic residues" evidence="3">
    <location>
        <begin position="790"/>
        <end position="816"/>
    </location>
</feature>
<name>A0ABQ1HPJ2_9GAMM</name>
<dbReference type="Pfam" id="PF00486">
    <property type="entry name" value="Trans_reg_C"/>
    <property type="match status" value="1"/>
</dbReference>
<keyword evidence="4" id="KW-0812">Transmembrane</keyword>
<feature type="transmembrane region" description="Helical" evidence="4">
    <location>
        <begin position="169"/>
        <end position="188"/>
    </location>
</feature>
<dbReference type="SMART" id="SM00028">
    <property type="entry name" value="TPR"/>
    <property type="match status" value="5"/>
</dbReference>
<feature type="region of interest" description="Disordered" evidence="3">
    <location>
        <begin position="1"/>
        <end position="21"/>
    </location>
</feature>
<evidence type="ECO:0000256" key="2">
    <source>
        <dbReference type="PROSITE-ProRule" id="PRU01091"/>
    </source>
</evidence>
<keyword evidence="4" id="KW-1133">Transmembrane helix</keyword>
<dbReference type="EMBL" id="BMKC01000003">
    <property type="protein sequence ID" value="GGA83401.1"/>
    <property type="molecule type" value="Genomic_DNA"/>
</dbReference>
<dbReference type="InterPro" id="IPR011990">
    <property type="entry name" value="TPR-like_helical_dom_sf"/>
</dbReference>
<feature type="domain" description="OmpR/PhoB-type" evidence="5">
    <location>
        <begin position="19"/>
        <end position="117"/>
    </location>
</feature>
<gene>
    <name evidence="6" type="ORF">GCM10011521_22180</name>
</gene>
<dbReference type="RefSeq" id="WP_188664160.1">
    <property type="nucleotide sequence ID" value="NZ_BMKC01000003.1"/>
</dbReference>
<dbReference type="Proteomes" id="UP000623419">
    <property type="component" value="Unassembled WGS sequence"/>
</dbReference>
<dbReference type="InterPro" id="IPR036388">
    <property type="entry name" value="WH-like_DNA-bd_sf"/>
</dbReference>
<sequence>MSQSQDPGATPSPDANGTTGAFRFGRFELHPARHELLRDGEPVDLQPKVLEFIAYLLLNRGRVVDKNELLDAVWPRQVVTEAALSRCAMKARRALDDEAGAPQVILTVHGRGFRFIAPVEPVQERRQAPRAAAGPDATAKPPPPAGSLAPAPATPTAARSAPRPMPRGAWALGALVAVALALLGGWWWQHRADQAALVDGHARVAVLPIENATGDARYDWARLGLMQALSDILQRRTAVVPADAVFEIEQALAELPDDERVQRLRAAHGASHVVSGRLLRRGGLLRLDYAITGPDGQVRRRSTVADDVPALARAAAAELGASVNVRGTSRPVSEDNFANEAYLRGLALRLQGDFPGAQRYFQLASEQVPDAFWPRLQLARGQSEMGELAEARTQLELLLAEADRAGDPFERLAVRNALAVLLWRKGDNVKAEPLLSEALALARETQDPDAEATVLSRLGILHTYGDRYDQARRYLQEAMAAERRAGLVTVSPELSHSQGQLALREGDLANAGAHIEAALAGFRLQGNRRSEGIALNSLANLRRRQGRFEEARDLAAQTVQLHRELGNPTAEASALIQLAVAQAQMGELSLAWDTAFEAVQLAAKIDQSPNLAGATSVLGQFSVDLGRHEEAERYLRQAEILMLAADDPVGAWRPRLWLARSAAMQGRREEAQAALEALLAEIGDDGSVAMRVDVLRNLAQLRLDAGDPAGAHVRLDQAMAMATQIDDPRRVAQLHAWRANAWLAQDRPDDARRELDLSAGELDGDPLQLRVEAAWLAATGDPAAALAMEQRARDASGERWQPDDQARLAAREAAVR</sequence>
<dbReference type="PROSITE" id="PS51755">
    <property type="entry name" value="OMPR_PHOB"/>
    <property type="match status" value="1"/>
</dbReference>
<keyword evidence="1 2" id="KW-0238">DNA-binding</keyword>
<keyword evidence="7" id="KW-1185">Reference proteome</keyword>
<dbReference type="InterPro" id="IPR001867">
    <property type="entry name" value="OmpR/PhoB-type_DNA-bd"/>
</dbReference>
<feature type="compositionally biased region" description="Low complexity" evidence="3">
    <location>
        <begin position="129"/>
        <end position="139"/>
    </location>
</feature>
<dbReference type="SUPFAM" id="SSF48452">
    <property type="entry name" value="TPR-like"/>
    <property type="match status" value="3"/>
</dbReference>
<evidence type="ECO:0000313" key="6">
    <source>
        <dbReference type="EMBL" id="GGA83401.1"/>
    </source>
</evidence>
<dbReference type="Pfam" id="PF13424">
    <property type="entry name" value="TPR_12"/>
    <property type="match status" value="2"/>
</dbReference>
<evidence type="ECO:0000256" key="3">
    <source>
        <dbReference type="SAM" id="MobiDB-lite"/>
    </source>
</evidence>
<dbReference type="Pfam" id="PF07721">
    <property type="entry name" value="TPR_4"/>
    <property type="match status" value="4"/>
</dbReference>
<dbReference type="InterPro" id="IPR011717">
    <property type="entry name" value="TPR-4"/>
</dbReference>
<accession>A0ABQ1HPJ2</accession>
<feature type="compositionally biased region" description="Low complexity" evidence="3">
    <location>
        <begin position="146"/>
        <end position="163"/>
    </location>
</feature>
<evidence type="ECO:0000256" key="4">
    <source>
        <dbReference type="SAM" id="Phobius"/>
    </source>
</evidence>
<organism evidence="6 7">
    <name type="scientific">Arenimonas soli</name>
    <dbReference type="NCBI Taxonomy" id="2269504"/>
    <lineage>
        <taxon>Bacteria</taxon>
        <taxon>Pseudomonadati</taxon>
        <taxon>Pseudomonadota</taxon>
        <taxon>Gammaproteobacteria</taxon>
        <taxon>Lysobacterales</taxon>
        <taxon>Lysobacteraceae</taxon>
        <taxon>Arenimonas</taxon>
    </lineage>
</organism>
<protein>
    <recommendedName>
        <fullName evidence="5">OmpR/PhoB-type domain-containing protein</fullName>
    </recommendedName>
</protein>
<dbReference type="PANTHER" id="PTHR47691">
    <property type="entry name" value="REGULATOR-RELATED"/>
    <property type="match status" value="1"/>
</dbReference>
<keyword evidence="4" id="KW-0472">Membrane</keyword>
<feature type="compositionally biased region" description="Polar residues" evidence="3">
    <location>
        <begin position="1"/>
        <end position="19"/>
    </location>
</feature>
<dbReference type="SMART" id="SM00862">
    <property type="entry name" value="Trans_reg_C"/>
    <property type="match status" value="1"/>
</dbReference>
<dbReference type="Gene3D" id="1.25.40.10">
    <property type="entry name" value="Tetratricopeptide repeat domain"/>
    <property type="match status" value="3"/>
</dbReference>
<comment type="caution">
    <text evidence="6">The sequence shown here is derived from an EMBL/GenBank/DDBJ whole genome shotgun (WGS) entry which is preliminary data.</text>
</comment>
<proteinExistence type="predicted"/>
<feature type="region of interest" description="Disordered" evidence="3">
    <location>
        <begin position="788"/>
        <end position="816"/>
    </location>
</feature>